<comment type="caution">
    <text evidence="10">The sequence shown here is derived from an EMBL/GenBank/DDBJ whole genome shotgun (WGS) entry which is preliminary data.</text>
</comment>
<keyword evidence="4" id="KW-0479">Metal-binding</keyword>
<reference evidence="10" key="1">
    <citation type="journal article" date="2020" name="bioRxiv">
        <title>A rank-normalized archaeal taxonomy based on genome phylogeny resolves widespread incomplete and uneven classifications.</title>
        <authorList>
            <person name="Rinke C."/>
            <person name="Chuvochina M."/>
            <person name="Mussig A.J."/>
            <person name="Chaumeil P.-A."/>
            <person name="Waite D.W."/>
            <person name="Whitman W.B."/>
            <person name="Parks D.H."/>
            <person name="Hugenholtz P."/>
        </authorList>
    </citation>
    <scope>NUCLEOTIDE SEQUENCE</scope>
    <source>
        <strain evidence="10">UBA8876</strain>
    </source>
</reference>
<keyword evidence="5" id="KW-0408">Iron</keyword>
<sequence>MTNSLPPRIHVLAKPTGAICNLACSYCFFLDKELFYPGSRFRMSDEVLENYIRQLIAAHSSPQVTIAWQGGEPTLMGIDFYRRAIELQEKYKKPGMTFENTMQTNGTLLDDEWCRFFKENNFLIGISIDGPRELHDSYRVDKKGEGSFDMVMKGLHFLQKHGVEYNVLTTVNRANAGYPLEVYRFLRDEAKTDWIQFIPVVERINEEGRTLYQKGNRVSDRSVQPGQFGSFLSRIFDEWVRNDVGRVFVQTFEASARRWLGLPSGMCVFEETCGMGLALEHNGDLYACDHFVEPDYLLGNIMEKEIAELAFSEKQYRFGQEKRDTLPRVCRECEVLFACRGECPKNRFLTTPSGEPGLNYLCEGWKAFFRHIDFPMQILAGLIRRGYPAEEVMRVLALEEAFAKAGRNDPCPCGSGLKFKRCHGQQKDRLKKKSKNLRTFGAQPRP</sequence>
<dbReference type="SFLD" id="SFLDG01384">
    <property type="entry name" value="thioether_bond_formation_requi"/>
    <property type="match status" value="1"/>
</dbReference>
<dbReference type="PANTHER" id="PTHR43273:SF3">
    <property type="entry name" value="ANAEROBIC SULFATASE-MATURATING ENZYME HOMOLOG ASLB-RELATED"/>
    <property type="match status" value="1"/>
</dbReference>
<evidence type="ECO:0000256" key="1">
    <source>
        <dbReference type="ARBA" id="ARBA00001966"/>
    </source>
</evidence>
<dbReference type="GeneID" id="1474536"/>
<comment type="similarity">
    <text evidence="7">Belongs to the radical SAM superfamily. Anaerobic sulfatase-maturating enzyme family.</text>
</comment>
<gene>
    <name evidence="10" type="ORF">HA338_12930</name>
</gene>
<dbReference type="CDD" id="cd21120">
    <property type="entry name" value="SPASM_anSME"/>
    <property type="match status" value="1"/>
</dbReference>
<evidence type="ECO:0000256" key="8">
    <source>
        <dbReference type="SAM" id="MobiDB-lite"/>
    </source>
</evidence>
<dbReference type="OMA" id="KLCWGEC"/>
<keyword evidence="6" id="KW-0411">Iron-sulfur</keyword>
<organism evidence="10 11">
    <name type="scientific">Methanosarcina acetivorans</name>
    <dbReference type="NCBI Taxonomy" id="2214"/>
    <lineage>
        <taxon>Archaea</taxon>
        <taxon>Methanobacteriati</taxon>
        <taxon>Methanobacteriota</taxon>
        <taxon>Stenosarchaea group</taxon>
        <taxon>Methanomicrobia</taxon>
        <taxon>Methanosarcinales</taxon>
        <taxon>Methanosarcinaceae</taxon>
        <taxon>Methanosarcina</taxon>
    </lineage>
</organism>
<dbReference type="InterPro" id="IPR004027">
    <property type="entry name" value="SEC_C_motif"/>
</dbReference>
<dbReference type="SFLD" id="SFLDS00029">
    <property type="entry name" value="Radical_SAM"/>
    <property type="match status" value="1"/>
</dbReference>
<dbReference type="GO" id="GO:0051539">
    <property type="term" value="F:4 iron, 4 sulfur cluster binding"/>
    <property type="evidence" value="ECO:0007669"/>
    <property type="project" value="UniProtKB-KW"/>
</dbReference>
<dbReference type="PROSITE" id="PS51918">
    <property type="entry name" value="RADICAL_SAM"/>
    <property type="match status" value="1"/>
</dbReference>
<evidence type="ECO:0000256" key="7">
    <source>
        <dbReference type="ARBA" id="ARBA00023601"/>
    </source>
</evidence>
<dbReference type="SFLD" id="SFLDG01386">
    <property type="entry name" value="main_SPASM_domain-containing"/>
    <property type="match status" value="1"/>
</dbReference>
<evidence type="ECO:0000256" key="3">
    <source>
        <dbReference type="ARBA" id="ARBA00022691"/>
    </source>
</evidence>
<dbReference type="InterPro" id="IPR007197">
    <property type="entry name" value="rSAM"/>
</dbReference>
<evidence type="ECO:0000313" key="10">
    <source>
        <dbReference type="EMBL" id="HIH94875.1"/>
    </source>
</evidence>
<dbReference type="SUPFAM" id="SSF103642">
    <property type="entry name" value="Sec-C motif"/>
    <property type="match status" value="1"/>
</dbReference>
<accession>A0A832SMH1</accession>
<feature type="domain" description="Radical SAM core" evidence="9">
    <location>
        <begin position="5"/>
        <end position="241"/>
    </location>
</feature>
<dbReference type="GO" id="GO:0046872">
    <property type="term" value="F:metal ion binding"/>
    <property type="evidence" value="ECO:0007669"/>
    <property type="project" value="UniProtKB-KW"/>
</dbReference>
<evidence type="ECO:0000256" key="5">
    <source>
        <dbReference type="ARBA" id="ARBA00023004"/>
    </source>
</evidence>
<feature type="region of interest" description="Disordered" evidence="8">
    <location>
        <begin position="425"/>
        <end position="446"/>
    </location>
</feature>
<keyword evidence="2" id="KW-0004">4Fe-4S</keyword>
<dbReference type="InterPro" id="IPR047207">
    <property type="entry name" value="SPASM_anSME"/>
</dbReference>
<dbReference type="AlphaFoldDB" id="A0A832SMH1"/>
<dbReference type="SFLD" id="SFLDG01067">
    <property type="entry name" value="SPASM/twitch_domain_containing"/>
    <property type="match status" value="1"/>
</dbReference>
<dbReference type="PANTHER" id="PTHR43273">
    <property type="entry name" value="ANAEROBIC SULFATASE-MATURATING ENZYME HOMOLOG ASLB-RELATED"/>
    <property type="match status" value="1"/>
</dbReference>
<feature type="compositionally biased region" description="Basic residues" evidence="8">
    <location>
        <begin position="425"/>
        <end position="436"/>
    </location>
</feature>
<dbReference type="InterPro" id="IPR034491">
    <property type="entry name" value="Anaerob_Ser_sulfatase-maturase"/>
</dbReference>
<comment type="cofactor">
    <cofactor evidence="1">
        <name>[4Fe-4S] cluster</name>
        <dbReference type="ChEBI" id="CHEBI:49883"/>
    </cofactor>
</comment>
<protein>
    <submittedName>
        <fullName evidence="10">Anaerobic sulfatase maturase</fullName>
    </submittedName>
</protein>
<dbReference type="CDD" id="cd01335">
    <property type="entry name" value="Radical_SAM"/>
    <property type="match status" value="1"/>
</dbReference>
<dbReference type="NCBIfam" id="TIGR03942">
    <property type="entry name" value="sulfatase_rSAM"/>
    <property type="match status" value="1"/>
</dbReference>
<dbReference type="Pfam" id="PF04055">
    <property type="entry name" value="Radical_SAM"/>
    <property type="match status" value="1"/>
</dbReference>
<dbReference type="InterPro" id="IPR058240">
    <property type="entry name" value="rSAM_sf"/>
</dbReference>
<keyword evidence="3" id="KW-0949">S-adenosyl-L-methionine</keyword>
<evidence type="ECO:0000259" key="9">
    <source>
        <dbReference type="PROSITE" id="PS51918"/>
    </source>
</evidence>
<dbReference type="InterPro" id="IPR023885">
    <property type="entry name" value="4Fe4S-binding_SPASM_dom"/>
</dbReference>
<dbReference type="RefSeq" id="WP_011022607.1">
    <property type="nucleotide sequence ID" value="NZ_DUJU01000145.1"/>
</dbReference>
<dbReference type="SFLD" id="SFLDG01072">
    <property type="entry name" value="dehydrogenase_like"/>
    <property type="match status" value="1"/>
</dbReference>
<dbReference type="Pfam" id="PF02810">
    <property type="entry name" value="SEC-C"/>
    <property type="match status" value="1"/>
</dbReference>
<dbReference type="EMBL" id="DUJU01000145">
    <property type="protein sequence ID" value="HIH94875.1"/>
    <property type="molecule type" value="Genomic_DNA"/>
</dbReference>
<proteinExistence type="inferred from homology"/>
<dbReference type="Gene3D" id="3.20.20.70">
    <property type="entry name" value="Aldolase class I"/>
    <property type="match status" value="1"/>
</dbReference>
<evidence type="ECO:0000256" key="6">
    <source>
        <dbReference type="ARBA" id="ARBA00023014"/>
    </source>
</evidence>
<dbReference type="Proteomes" id="UP000600774">
    <property type="component" value="Unassembled WGS sequence"/>
</dbReference>
<name>A0A832SMH1_9EURY</name>
<dbReference type="SUPFAM" id="SSF102114">
    <property type="entry name" value="Radical SAM enzymes"/>
    <property type="match status" value="1"/>
</dbReference>
<dbReference type="NCBIfam" id="TIGR04085">
    <property type="entry name" value="rSAM_more_4Fe4S"/>
    <property type="match status" value="1"/>
</dbReference>
<dbReference type="InterPro" id="IPR013785">
    <property type="entry name" value="Aldolase_TIM"/>
</dbReference>
<evidence type="ECO:0000256" key="2">
    <source>
        <dbReference type="ARBA" id="ARBA00022485"/>
    </source>
</evidence>
<dbReference type="InterPro" id="IPR023867">
    <property type="entry name" value="Sulphatase_maturase_rSAM"/>
</dbReference>
<dbReference type="SFLD" id="SFLDF00285">
    <property type="entry name" value="anaerobic_Ser-type_sulfatase-m"/>
    <property type="match status" value="1"/>
</dbReference>
<dbReference type="Gene3D" id="3.10.450.50">
    <property type="match status" value="1"/>
</dbReference>
<dbReference type="GO" id="GO:0016491">
    <property type="term" value="F:oxidoreductase activity"/>
    <property type="evidence" value="ECO:0007669"/>
    <property type="project" value="InterPro"/>
</dbReference>
<evidence type="ECO:0000256" key="4">
    <source>
        <dbReference type="ARBA" id="ARBA00022723"/>
    </source>
</evidence>
<evidence type="ECO:0000313" key="11">
    <source>
        <dbReference type="Proteomes" id="UP000600774"/>
    </source>
</evidence>
<dbReference type="Pfam" id="PF13186">
    <property type="entry name" value="SPASM"/>
    <property type="match status" value="1"/>
</dbReference>